<evidence type="ECO:0000256" key="1">
    <source>
        <dbReference type="ARBA" id="ARBA00004651"/>
    </source>
</evidence>
<feature type="transmembrane region" description="Helical" evidence="8">
    <location>
        <begin position="30"/>
        <end position="55"/>
    </location>
</feature>
<evidence type="ECO:0000256" key="8">
    <source>
        <dbReference type="RuleBase" id="RU363041"/>
    </source>
</evidence>
<feature type="transmembrane region" description="Helical" evidence="8">
    <location>
        <begin position="95"/>
        <end position="115"/>
    </location>
</feature>
<evidence type="ECO:0000256" key="3">
    <source>
        <dbReference type="ARBA" id="ARBA00022448"/>
    </source>
</evidence>
<dbReference type="AlphaFoldDB" id="A0A2K9MCM9"/>
<evidence type="ECO:0000313" key="9">
    <source>
        <dbReference type="EMBL" id="AUM73397.1"/>
    </source>
</evidence>
<dbReference type="EMBL" id="CP025583">
    <property type="protein sequence ID" value="AUM73397.1"/>
    <property type="molecule type" value="Genomic_DNA"/>
</dbReference>
<dbReference type="OrthoDB" id="7028171at2"/>
<feature type="transmembrane region" description="Helical" evidence="8">
    <location>
        <begin position="222"/>
        <end position="241"/>
    </location>
</feature>
<evidence type="ECO:0000256" key="6">
    <source>
        <dbReference type="ARBA" id="ARBA00022989"/>
    </source>
</evidence>
<keyword evidence="4 8" id="KW-1003">Cell membrane</keyword>
<feature type="transmembrane region" description="Helical" evidence="8">
    <location>
        <begin position="248"/>
        <end position="266"/>
    </location>
</feature>
<keyword evidence="6 8" id="KW-1133">Transmembrane helix</keyword>
<comment type="subcellular location">
    <subcellularLocation>
        <location evidence="1 8">Cell membrane</location>
        <topology evidence="1 8">Multi-pass membrane protein</topology>
    </subcellularLocation>
</comment>
<dbReference type="PANTHER" id="PTHR30269:SF37">
    <property type="entry name" value="MEMBRANE TRANSPORTER PROTEIN"/>
    <property type="match status" value="1"/>
</dbReference>
<evidence type="ECO:0000256" key="5">
    <source>
        <dbReference type="ARBA" id="ARBA00022692"/>
    </source>
</evidence>
<feature type="transmembrane region" description="Helical" evidence="8">
    <location>
        <begin position="189"/>
        <end position="210"/>
    </location>
</feature>
<proteinExistence type="inferred from homology"/>
<keyword evidence="7 8" id="KW-0472">Membrane</keyword>
<evidence type="ECO:0000256" key="7">
    <source>
        <dbReference type="ARBA" id="ARBA00023136"/>
    </source>
</evidence>
<dbReference type="KEGG" id="paru:CYR75_02970"/>
<dbReference type="Pfam" id="PF01925">
    <property type="entry name" value="TauE"/>
    <property type="match status" value="1"/>
</dbReference>
<dbReference type="InterPro" id="IPR052017">
    <property type="entry name" value="TSUP"/>
</dbReference>
<dbReference type="Proteomes" id="UP000234882">
    <property type="component" value="Chromosome"/>
</dbReference>
<accession>A0A2K9MCM9</accession>
<keyword evidence="3" id="KW-0813">Transport</keyword>
<name>A0A2K9MCM9_9RHOB</name>
<keyword evidence="10" id="KW-1185">Reference proteome</keyword>
<evidence type="ECO:0000256" key="4">
    <source>
        <dbReference type="ARBA" id="ARBA00022475"/>
    </source>
</evidence>
<reference evidence="10" key="1">
    <citation type="submission" date="2017-12" db="EMBL/GenBank/DDBJ databases">
        <title>Genomic analysis of Paracoccus sp. CBA4604.</title>
        <authorList>
            <person name="Roh S.W."/>
            <person name="Kim J.Y."/>
            <person name="Kim J.S."/>
        </authorList>
    </citation>
    <scope>NUCLEOTIDE SEQUENCE [LARGE SCALE GENOMIC DNA]</scope>
    <source>
        <strain evidence="10">CBA4604</strain>
    </source>
</reference>
<dbReference type="GO" id="GO:0005886">
    <property type="term" value="C:plasma membrane"/>
    <property type="evidence" value="ECO:0007669"/>
    <property type="project" value="UniProtKB-SubCell"/>
</dbReference>
<feature type="transmembrane region" description="Helical" evidence="8">
    <location>
        <begin position="121"/>
        <end position="140"/>
    </location>
</feature>
<gene>
    <name evidence="9" type="ORF">CYR75_02970</name>
</gene>
<evidence type="ECO:0000256" key="2">
    <source>
        <dbReference type="ARBA" id="ARBA00009142"/>
    </source>
</evidence>
<keyword evidence="5 8" id="KW-0812">Transmembrane</keyword>
<dbReference type="PANTHER" id="PTHR30269">
    <property type="entry name" value="TRANSMEMBRANE PROTEIN YFCA"/>
    <property type="match status" value="1"/>
</dbReference>
<sequence length="274" mass="28899">MVVAWVIPLPYRFQDASQGRKGASVELSQTSWLLAILAALAVGMAKGGLSMVGMISVPLLSLVMSPVTAAGVMLPVYIVSDIGGLIAFRRSFDRRVLAMLLPGAVTGIGLGWATAHLVNDAVVLLIVGLIGVGFALNALIRPALGHARSADLGRGSFWGAIAGYTSFVSHSGAPPYQVYVQPLRLNSTVYAGTTTVFFAIVNAVKLIPYAMLGQLNPDNLRLAAILCLPAIIGVVLGLKLLKIIPQELFYRLITVGLLIVSARLIWDGLTTLLA</sequence>
<organism evidence="9 10">
    <name type="scientific">Paracoccus jeotgali</name>
    <dbReference type="NCBI Taxonomy" id="2065379"/>
    <lineage>
        <taxon>Bacteria</taxon>
        <taxon>Pseudomonadati</taxon>
        <taxon>Pseudomonadota</taxon>
        <taxon>Alphaproteobacteria</taxon>
        <taxon>Rhodobacterales</taxon>
        <taxon>Paracoccaceae</taxon>
        <taxon>Paracoccus</taxon>
    </lineage>
</organism>
<dbReference type="InterPro" id="IPR002781">
    <property type="entry name" value="TM_pro_TauE-like"/>
</dbReference>
<protein>
    <recommendedName>
        <fullName evidence="8">Probable membrane transporter protein</fullName>
    </recommendedName>
</protein>
<feature type="transmembrane region" description="Helical" evidence="8">
    <location>
        <begin position="67"/>
        <end position="88"/>
    </location>
</feature>
<evidence type="ECO:0000313" key="10">
    <source>
        <dbReference type="Proteomes" id="UP000234882"/>
    </source>
</evidence>
<comment type="similarity">
    <text evidence="2 8">Belongs to the 4-toluene sulfonate uptake permease (TSUP) (TC 2.A.102) family.</text>
</comment>